<dbReference type="InterPro" id="IPR052534">
    <property type="entry name" value="Extracell_DNA_Util/SecSys_Comp"/>
</dbReference>
<keyword evidence="2" id="KW-1133">Transmembrane helix</keyword>
<accession>A0ABY5ZRH0</accession>
<feature type="transmembrane region" description="Helical" evidence="2">
    <location>
        <begin position="20"/>
        <end position="43"/>
    </location>
</feature>
<gene>
    <name evidence="3" type="ORF">L9S41_07795</name>
</gene>
<keyword evidence="1" id="KW-0175">Coiled coil</keyword>
<proteinExistence type="predicted"/>
<reference evidence="3" key="1">
    <citation type="journal article" date="2022" name="Environ. Microbiol.">
        <title>Geoalkalibacter halelectricus SAP #1 sp. nov. possessing extracellular electron transfer and mineral#reducing capabilities from a haloalkaline environment.</title>
        <authorList>
            <person name="Yadav S."/>
            <person name="Singh R."/>
            <person name="Sundharam S.S."/>
            <person name="Chaudhary S."/>
            <person name="Krishnamurthi S."/>
            <person name="Patil S.A."/>
        </authorList>
    </citation>
    <scope>NUCLEOTIDE SEQUENCE</scope>
    <source>
        <strain evidence="3">SAP-1</strain>
    </source>
</reference>
<evidence type="ECO:0000256" key="2">
    <source>
        <dbReference type="SAM" id="Phobius"/>
    </source>
</evidence>
<feature type="coiled-coil region" evidence="1">
    <location>
        <begin position="47"/>
        <end position="91"/>
    </location>
</feature>
<protein>
    <submittedName>
        <fullName evidence="3">PilN domain-containing protein</fullName>
    </submittedName>
</protein>
<keyword evidence="2" id="KW-0472">Membrane</keyword>
<dbReference type="EMBL" id="CP092109">
    <property type="protein sequence ID" value="UWZ81281.1"/>
    <property type="molecule type" value="Genomic_DNA"/>
</dbReference>
<sequence length="187" mass="20867">MIRINLLPVRAAQKKERIRAQIVVLILSVVVVVLVCAGLYASIGMKISAQKEQIARTNDEIRQLQRVIGEVGRYRNLAEELQSKLEVLDRLKAGQTGPVHQLDQLSLVLPQRVWVTSFRESGGAITINGIGLNEAEVATFMQRLEASPYYQRVELQVTEQITQDGHKLQRFTLAARADAPPKTESAN</sequence>
<evidence type="ECO:0000256" key="1">
    <source>
        <dbReference type="SAM" id="Coils"/>
    </source>
</evidence>
<keyword evidence="4" id="KW-1185">Reference proteome</keyword>
<organism evidence="3 4">
    <name type="scientific">Geoalkalibacter halelectricus</name>
    <dbReference type="NCBI Taxonomy" id="2847045"/>
    <lineage>
        <taxon>Bacteria</taxon>
        <taxon>Pseudomonadati</taxon>
        <taxon>Thermodesulfobacteriota</taxon>
        <taxon>Desulfuromonadia</taxon>
        <taxon>Desulfuromonadales</taxon>
        <taxon>Geoalkalibacteraceae</taxon>
        <taxon>Geoalkalibacter</taxon>
    </lineage>
</organism>
<name>A0ABY5ZRH0_9BACT</name>
<dbReference type="InterPro" id="IPR007813">
    <property type="entry name" value="PilN"/>
</dbReference>
<dbReference type="RefSeq" id="WP_260749654.1">
    <property type="nucleotide sequence ID" value="NZ_CP092109.1"/>
</dbReference>
<dbReference type="PANTHER" id="PTHR40278">
    <property type="entry name" value="DNA UTILIZATION PROTEIN HOFN"/>
    <property type="match status" value="1"/>
</dbReference>
<keyword evidence="2" id="KW-0812">Transmembrane</keyword>
<evidence type="ECO:0000313" key="4">
    <source>
        <dbReference type="Proteomes" id="UP001060414"/>
    </source>
</evidence>
<evidence type="ECO:0000313" key="3">
    <source>
        <dbReference type="EMBL" id="UWZ81281.1"/>
    </source>
</evidence>
<dbReference type="PANTHER" id="PTHR40278:SF2">
    <property type="entry name" value="TYPE IV PILUS INNER MEMBRANE COMPONENT PILN"/>
    <property type="match status" value="1"/>
</dbReference>
<dbReference type="Pfam" id="PF05137">
    <property type="entry name" value="PilN"/>
    <property type="match status" value="1"/>
</dbReference>
<dbReference type="Proteomes" id="UP001060414">
    <property type="component" value="Chromosome"/>
</dbReference>